<dbReference type="SMART" id="SM00028">
    <property type="entry name" value="TPR"/>
    <property type="match status" value="1"/>
</dbReference>
<gene>
    <name evidence="4" type="ORF">SAMN04487928_12150</name>
</gene>
<sequence>MKKIPIKYLTMLIISVAVVAISFSAIVRVFVNKGFVVSYEQGIYDTSKEKTLFFMNFPQGYIPYYNVGNVSYQQGDYVSAISYYYDALRLNPKEPWDCQIRINLALALCYTIDFDNLDSEEKIQNALSVLYQARGVLIEHGCAEDKGENGHNKDAQQLKDDIDKMIEKLQKNGSGGREDDQEQKESEGEEEQKQSGESSNSSKQKQQQQALEQNKKNAMQERQEEIDDLDEHKKYSGQNSDNGDPEGGNGESGEDEGTSSGPKHPW</sequence>
<dbReference type="InterPro" id="IPR011990">
    <property type="entry name" value="TPR-like_helical_dom_sf"/>
</dbReference>
<protein>
    <submittedName>
        <fullName evidence="4">Uncharacterized protein</fullName>
    </submittedName>
</protein>
<name>A0A1I5WA44_9FIRM</name>
<evidence type="ECO:0000313" key="4">
    <source>
        <dbReference type="EMBL" id="SFQ16594.1"/>
    </source>
</evidence>
<dbReference type="AlphaFoldDB" id="A0A1I5WA44"/>
<proteinExistence type="predicted"/>
<feature type="compositionally biased region" description="Basic and acidic residues" evidence="2">
    <location>
        <begin position="183"/>
        <end position="194"/>
    </location>
</feature>
<accession>A0A1I5WA44</accession>
<dbReference type="Gene3D" id="1.25.40.10">
    <property type="entry name" value="Tetratricopeptide repeat domain"/>
    <property type="match status" value="1"/>
</dbReference>
<dbReference type="OrthoDB" id="1853332at2"/>
<dbReference type="PROSITE" id="PS50293">
    <property type="entry name" value="TPR_REGION"/>
    <property type="match status" value="1"/>
</dbReference>
<keyword evidence="3" id="KW-0472">Membrane</keyword>
<feature type="transmembrane region" description="Helical" evidence="3">
    <location>
        <begin position="12"/>
        <end position="31"/>
    </location>
</feature>
<keyword evidence="5" id="KW-1185">Reference proteome</keyword>
<evidence type="ECO:0000256" key="1">
    <source>
        <dbReference type="PROSITE-ProRule" id="PRU00339"/>
    </source>
</evidence>
<keyword evidence="1" id="KW-0802">TPR repeat</keyword>
<keyword evidence="3" id="KW-0812">Transmembrane</keyword>
<feature type="region of interest" description="Disordered" evidence="2">
    <location>
        <begin position="170"/>
        <end position="266"/>
    </location>
</feature>
<dbReference type="RefSeq" id="WP_074889709.1">
    <property type="nucleotide sequence ID" value="NZ_FOXO01000021.1"/>
</dbReference>
<keyword evidence="3" id="KW-1133">Transmembrane helix</keyword>
<evidence type="ECO:0000256" key="3">
    <source>
        <dbReference type="SAM" id="Phobius"/>
    </source>
</evidence>
<evidence type="ECO:0000256" key="2">
    <source>
        <dbReference type="SAM" id="MobiDB-lite"/>
    </source>
</evidence>
<dbReference type="InterPro" id="IPR019734">
    <property type="entry name" value="TPR_rpt"/>
</dbReference>
<evidence type="ECO:0000313" key="5">
    <source>
        <dbReference type="Proteomes" id="UP000182624"/>
    </source>
</evidence>
<dbReference type="EMBL" id="FOXO01000021">
    <property type="protein sequence ID" value="SFQ16594.1"/>
    <property type="molecule type" value="Genomic_DNA"/>
</dbReference>
<feature type="repeat" description="TPR" evidence="1">
    <location>
        <begin position="61"/>
        <end position="94"/>
    </location>
</feature>
<feature type="compositionally biased region" description="Basic and acidic residues" evidence="2">
    <location>
        <begin position="213"/>
        <end position="223"/>
    </location>
</feature>
<organism evidence="4 5">
    <name type="scientific">Butyrivibrio proteoclasticus</name>
    <dbReference type="NCBI Taxonomy" id="43305"/>
    <lineage>
        <taxon>Bacteria</taxon>
        <taxon>Bacillati</taxon>
        <taxon>Bacillota</taxon>
        <taxon>Clostridia</taxon>
        <taxon>Lachnospirales</taxon>
        <taxon>Lachnospiraceae</taxon>
        <taxon>Butyrivibrio</taxon>
    </lineage>
</organism>
<dbReference type="Proteomes" id="UP000182624">
    <property type="component" value="Unassembled WGS sequence"/>
</dbReference>
<dbReference type="SUPFAM" id="SSF48452">
    <property type="entry name" value="TPR-like"/>
    <property type="match status" value="1"/>
</dbReference>
<dbReference type="PROSITE" id="PS50005">
    <property type="entry name" value="TPR"/>
    <property type="match status" value="1"/>
</dbReference>
<reference evidence="5" key="1">
    <citation type="submission" date="2016-10" db="EMBL/GenBank/DDBJ databases">
        <authorList>
            <person name="Varghese N."/>
            <person name="Submissions S."/>
        </authorList>
    </citation>
    <scope>NUCLEOTIDE SEQUENCE [LARGE SCALE GENOMIC DNA]</scope>
    <source>
        <strain evidence="5">P18</strain>
    </source>
</reference>
<feature type="compositionally biased region" description="Low complexity" evidence="2">
    <location>
        <begin position="195"/>
        <end position="212"/>
    </location>
</feature>